<dbReference type="AlphaFoldDB" id="A0A834YAJ3"/>
<keyword evidence="3" id="KW-1185">Reference proteome</keyword>
<evidence type="ECO:0000313" key="2">
    <source>
        <dbReference type="EMBL" id="KAF8377629.1"/>
    </source>
</evidence>
<proteinExistence type="predicted"/>
<reference evidence="2 3" key="1">
    <citation type="submission" date="2020-04" db="EMBL/GenBank/DDBJ databases">
        <title>Plant Genome Project.</title>
        <authorList>
            <person name="Zhang R.-G."/>
        </authorList>
    </citation>
    <scope>NUCLEOTIDE SEQUENCE [LARGE SCALE GENOMIC DNA]</scope>
    <source>
        <strain evidence="2">YNK0</strain>
        <tissue evidence="2">Leaf</tissue>
    </source>
</reference>
<protein>
    <submittedName>
        <fullName evidence="2">Uncharacterized protein</fullName>
    </submittedName>
</protein>
<name>A0A834YAJ3_TETSI</name>
<dbReference type="OrthoDB" id="10264870at2759"/>
<dbReference type="PANTHER" id="PTHR21277:SF44">
    <property type="entry name" value="TRANSCRIPTIONAL REGULATOR OF RNA POLII, SAGA, SUBUNIT"/>
    <property type="match status" value="1"/>
</dbReference>
<gene>
    <name evidence="2" type="ORF">HHK36_031011</name>
</gene>
<evidence type="ECO:0000313" key="3">
    <source>
        <dbReference type="Proteomes" id="UP000655225"/>
    </source>
</evidence>
<dbReference type="InterPro" id="IPR024738">
    <property type="entry name" value="Hfi1/Tada1"/>
</dbReference>
<accession>A0A834YAJ3</accession>
<sequence>MPQSRHSSRFNTLELKTHIVRKLGHQKAQKYFHHLKRLFSLKLSKSEFDKLCISTIGKENVSLHNLLIGSIIKNACIAKTPPAKGSTLESSLNVKIENKYQSSNLRPPCGDVSSPSPCKGRSSNIRDRQFRDSSSPLGLHEKIQCAVSEDAVPWTQEQQSVAELISLGSRPPCEVVSVEDGEEVEQVAVSPSIQSRSPVRAPIGIPMNMGGTRKALRNGCISAFQHGTCHNSSELPDSRSLRNRLERKLEMEGLSISMDCTNLLNNGLDAFLKRLIKPSMELAKSRCQHDHLRQVNDRLIPGLNGMWPERYMQRSTQKIYASLLDFQVAMELNPQILGEDWPAQLEKVCLRASEELTDP</sequence>
<dbReference type="OMA" id="ICMLASE"/>
<dbReference type="CDD" id="cd22933">
    <property type="entry name" value="HFD_HFI1"/>
    <property type="match status" value="1"/>
</dbReference>
<dbReference type="GO" id="GO:0006357">
    <property type="term" value="P:regulation of transcription by RNA polymerase II"/>
    <property type="evidence" value="ECO:0007669"/>
    <property type="project" value="TreeGrafter"/>
</dbReference>
<dbReference type="PANTHER" id="PTHR21277">
    <property type="entry name" value="TRANSCRIPTIONAL ADAPTER 1"/>
    <property type="match status" value="1"/>
</dbReference>
<evidence type="ECO:0000256" key="1">
    <source>
        <dbReference type="SAM" id="MobiDB-lite"/>
    </source>
</evidence>
<organism evidence="2 3">
    <name type="scientific">Tetracentron sinense</name>
    <name type="common">Spur-leaf</name>
    <dbReference type="NCBI Taxonomy" id="13715"/>
    <lineage>
        <taxon>Eukaryota</taxon>
        <taxon>Viridiplantae</taxon>
        <taxon>Streptophyta</taxon>
        <taxon>Embryophyta</taxon>
        <taxon>Tracheophyta</taxon>
        <taxon>Spermatophyta</taxon>
        <taxon>Magnoliopsida</taxon>
        <taxon>Trochodendrales</taxon>
        <taxon>Trochodendraceae</taxon>
        <taxon>Tetracentron</taxon>
    </lineage>
</organism>
<dbReference type="Pfam" id="PF12767">
    <property type="entry name" value="SAGA-Tad1"/>
    <property type="match status" value="1"/>
</dbReference>
<feature type="region of interest" description="Disordered" evidence="1">
    <location>
        <begin position="103"/>
        <end position="133"/>
    </location>
</feature>
<dbReference type="Proteomes" id="UP000655225">
    <property type="component" value="Unassembled WGS sequence"/>
</dbReference>
<dbReference type="GO" id="GO:0000124">
    <property type="term" value="C:SAGA complex"/>
    <property type="evidence" value="ECO:0007669"/>
    <property type="project" value="TreeGrafter"/>
</dbReference>
<dbReference type="GO" id="GO:0003713">
    <property type="term" value="F:transcription coactivator activity"/>
    <property type="evidence" value="ECO:0007669"/>
    <property type="project" value="TreeGrafter"/>
</dbReference>
<dbReference type="EMBL" id="JABCRI010000024">
    <property type="protein sequence ID" value="KAF8377629.1"/>
    <property type="molecule type" value="Genomic_DNA"/>
</dbReference>
<comment type="caution">
    <text evidence="2">The sequence shown here is derived from an EMBL/GenBank/DDBJ whole genome shotgun (WGS) entry which is preliminary data.</text>
</comment>